<gene>
    <name evidence="1" type="ORF">CTRU02_212441</name>
</gene>
<keyword evidence="2" id="KW-1185">Reference proteome</keyword>
<sequence length="914" mass="101665">MASIEPSPIEYALRLGLFINSKSYISNETMTILDNLRKSTAITEATEDLPAAEIPDPLFHPEADLRGRNVEEILAEAIGVKKKDNLMDLAMEASFSHFRFVSAVHKLELPLLRSDPRHDFKALSKTISETKLHDFFQKPSNLVHDPVDVKNDEAMEFPPTAVHFHSQLTKGPEPEDIGFTEESFAYVDEFVYEDFTNDDLQGLISQEIDPRRERNRSLTPLLILPSPDSRLDTDVIPTREVCNVESLSDVESLFGSDLNTAESLMNDLYMAPDLPETSFLDSAELFSDTAIIGLFTPKDRVQDLILEAPSFQPLKSGPSTAQADTVCRDLISSMPGVDSAVEFKLSEQTMNQDDLEFNEKFAVFLQTKADELTSISEQEQIHVVDATARFQPPAMDFNIPVPEWLETTGEASQMFSWIRHRNKSQFESSLWPKNPMETRELRWVPFSSRLAGVDTEESINDDGILQRILEIPGAPLLTSEDFVRKPTRLKVLSEESGSELPIQSREEDPWIDTDGSRSGIMDLVRKRKSQLMEEDDVEVESPTVQHKSQRMINRRNAVRNLGGSLLLGEDEPHAAGKLLANFMELQGSKNTMSRSKRPSYPAREGLTTNPRVYGTKTRSPQKLLKQVAPQARNEVTGVVPPSPPIGRLEGPAQVIISITLSRSMINALKSNLPGIDLVDRDLSRYDTWSWSPGSTSRMQKVSPLSYEADIIPSPSTGIIITTLLKLRQQPLPGSNSKINQLRERVIKVAPLYERLVILVSEGSTLNEEHIGSISQADAEAYTCFVSFALALGTSVGCCVRVIYVGGGNKTLETWTCALVSAKVNENPPSTRQLLMAEETEWELFLRHAGFNMYAAQVVIAILKGKYGEKSEDSPLSQFLKMAPATRWETFGKLLSGAAGGGARSVVDRVNARLG</sequence>
<accession>A0ACC3YNJ4</accession>
<comment type="caution">
    <text evidence="1">The sequence shown here is derived from an EMBL/GenBank/DDBJ whole genome shotgun (WGS) entry which is preliminary data.</text>
</comment>
<evidence type="ECO:0000313" key="2">
    <source>
        <dbReference type="Proteomes" id="UP000805649"/>
    </source>
</evidence>
<evidence type="ECO:0000313" key="1">
    <source>
        <dbReference type="EMBL" id="KAL0933478.1"/>
    </source>
</evidence>
<proteinExistence type="predicted"/>
<name>A0ACC3YNJ4_COLTU</name>
<dbReference type="EMBL" id="VUJX02000008">
    <property type="protein sequence ID" value="KAL0933478.1"/>
    <property type="molecule type" value="Genomic_DNA"/>
</dbReference>
<dbReference type="Proteomes" id="UP000805649">
    <property type="component" value="Unassembled WGS sequence"/>
</dbReference>
<protein>
    <submittedName>
        <fullName evidence="1">Uncharacterized protein</fullName>
    </submittedName>
</protein>
<reference evidence="1 2" key="1">
    <citation type="journal article" date="2020" name="Phytopathology">
        <title>Genome Sequence Resources of Colletotrichum truncatum, C. plurivorum, C. musicola, and C. sojae: Four Species Pathogenic to Soybean (Glycine max).</title>
        <authorList>
            <person name="Rogerio F."/>
            <person name="Boufleur T.R."/>
            <person name="Ciampi-Guillardi M."/>
            <person name="Sukno S.A."/>
            <person name="Thon M.R."/>
            <person name="Massola Junior N.S."/>
            <person name="Baroncelli R."/>
        </authorList>
    </citation>
    <scope>NUCLEOTIDE SEQUENCE [LARGE SCALE GENOMIC DNA]</scope>
    <source>
        <strain evidence="1 2">CMES1059</strain>
    </source>
</reference>
<organism evidence="1 2">
    <name type="scientific">Colletotrichum truncatum</name>
    <name type="common">Anthracnose fungus</name>
    <name type="synonym">Colletotrichum capsici</name>
    <dbReference type="NCBI Taxonomy" id="5467"/>
    <lineage>
        <taxon>Eukaryota</taxon>
        <taxon>Fungi</taxon>
        <taxon>Dikarya</taxon>
        <taxon>Ascomycota</taxon>
        <taxon>Pezizomycotina</taxon>
        <taxon>Sordariomycetes</taxon>
        <taxon>Hypocreomycetidae</taxon>
        <taxon>Glomerellales</taxon>
        <taxon>Glomerellaceae</taxon>
        <taxon>Colletotrichum</taxon>
        <taxon>Colletotrichum truncatum species complex</taxon>
    </lineage>
</organism>